<evidence type="ECO:0000256" key="3">
    <source>
        <dbReference type="ARBA" id="ARBA00022475"/>
    </source>
</evidence>
<dbReference type="PRINTS" id="PR01437">
    <property type="entry name" value="NUOXDRDTASE4"/>
</dbReference>
<feature type="domain" description="NADH-Ubiquinone oxidoreductase (complex I) chain 5 N-terminal" evidence="11">
    <location>
        <begin position="66"/>
        <end position="108"/>
    </location>
</feature>
<feature type="transmembrane region" description="Helical" evidence="9">
    <location>
        <begin position="110"/>
        <end position="134"/>
    </location>
</feature>
<keyword evidence="13" id="KW-1185">Reference proteome</keyword>
<dbReference type="InterPro" id="IPR001750">
    <property type="entry name" value="ND/Mrp_TM"/>
</dbReference>
<protein>
    <submittedName>
        <fullName evidence="12">Proton-conducting membrane transporter</fullName>
    </submittedName>
</protein>
<dbReference type="Pfam" id="PF00662">
    <property type="entry name" value="Proton_antipo_N"/>
    <property type="match status" value="1"/>
</dbReference>
<evidence type="ECO:0000256" key="1">
    <source>
        <dbReference type="ARBA" id="ARBA00004651"/>
    </source>
</evidence>
<dbReference type="GO" id="GO:0005886">
    <property type="term" value="C:plasma membrane"/>
    <property type="evidence" value="ECO:0007669"/>
    <property type="project" value="UniProtKB-SubCell"/>
</dbReference>
<evidence type="ECO:0000256" key="5">
    <source>
        <dbReference type="ARBA" id="ARBA00022989"/>
    </source>
</evidence>
<sequence length="490" mass="53604">MYYIILSILFPIFTGVYLLVRKEMKSRKNLLMAAGIFFVISAVLVILALCMAGNGLFTLFNLTNRLPILFKIDEVSVVFSVMAVVVIVCAGFFSFAYMKHEGKEKRYYGYYLIVLGVLIALCFAGNLITFYMFFEVLTLSSMPLVLHNGSKEAVMAGLKYLFYSLSGAYMSLFGIYFLERYGNTLTFSPGGVISAEMAVQHGGILLGICFAMLIGFGVKAGMFPMHAWLPAAHPVAPAPASAVLSAVIVKAGVLALVRVVYYIFGVSFLKGSWVQYAWIVLTLTTVFMGSMLAYREPVLKKRLAYSTVSQLSYILFGLSVMNAESVTGGLLHVLSHGFIKGALFLCAGAIIYMTGKTRVDQLRGIGKEMPLLMWCYTIVSLGLIGIPPTGGFISKWYLAQGALLSDIPGFNWIGPVILLISALLTAGYLLPLTIRGFFPGADYDYGTLKKKEPPLIMTVPILILTALSVGIGLFPQIVTNYLSHIVERVI</sequence>
<gene>
    <name evidence="12" type="ORF">D7V94_07840</name>
</gene>
<keyword evidence="6" id="KW-0560">Oxidoreductase</keyword>
<dbReference type="PANTHER" id="PTHR42682:SF4">
    <property type="entry name" value="NADH-UBIQUINONE_PLASTOQUINONE"/>
    <property type="match status" value="1"/>
</dbReference>
<dbReference type="InterPro" id="IPR003918">
    <property type="entry name" value="NADH_UbQ_OxRdtase"/>
</dbReference>
<reference evidence="12 13" key="1">
    <citation type="submission" date="2018-09" db="EMBL/GenBank/DDBJ databases">
        <title>Murine metabolic-syndrome-specific gut microbial biobank.</title>
        <authorList>
            <person name="Liu C."/>
        </authorList>
    </citation>
    <scope>NUCLEOTIDE SEQUENCE [LARGE SCALE GENOMIC DNA]</scope>
    <source>
        <strain evidence="12 13">0.1xD8-82</strain>
    </source>
</reference>
<dbReference type="GO" id="GO:0016491">
    <property type="term" value="F:oxidoreductase activity"/>
    <property type="evidence" value="ECO:0007669"/>
    <property type="project" value="UniProtKB-KW"/>
</dbReference>
<comment type="caution">
    <text evidence="12">The sequence shown here is derived from an EMBL/GenBank/DDBJ whole genome shotgun (WGS) entry which is preliminary data.</text>
</comment>
<feature type="transmembrane region" description="Helical" evidence="9">
    <location>
        <begin position="330"/>
        <end position="352"/>
    </location>
</feature>
<evidence type="ECO:0000256" key="9">
    <source>
        <dbReference type="SAM" id="Phobius"/>
    </source>
</evidence>
<dbReference type="OrthoDB" id="9807568at2"/>
<evidence type="ECO:0000256" key="6">
    <source>
        <dbReference type="ARBA" id="ARBA00023002"/>
    </source>
</evidence>
<accession>A0A3A9AWQ1</accession>
<keyword evidence="4 8" id="KW-0812">Transmembrane</keyword>
<name>A0A3A9AWQ1_9FIRM</name>
<evidence type="ECO:0000259" key="10">
    <source>
        <dbReference type="Pfam" id="PF00361"/>
    </source>
</evidence>
<comment type="subcellular location">
    <subcellularLocation>
        <location evidence="1">Cell membrane</location>
        <topology evidence="1">Multi-pass membrane protein</topology>
    </subcellularLocation>
    <subcellularLocation>
        <location evidence="8">Membrane</location>
        <topology evidence="8">Multi-pass membrane protein</topology>
    </subcellularLocation>
</comment>
<dbReference type="Proteomes" id="UP000280696">
    <property type="component" value="Unassembled WGS sequence"/>
</dbReference>
<keyword evidence="5 9" id="KW-1133">Transmembrane helix</keyword>
<organism evidence="12 13">
    <name type="scientific">Parablautia intestinalis</name>
    <dbReference type="NCBI Taxonomy" id="2320100"/>
    <lineage>
        <taxon>Bacteria</taxon>
        <taxon>Bacillati</taxon>
        <taxon>Bacillota</taxon>
        <taxon>Clostridia</taxon>
        <taxon>Lachnospirales</taxon>
        <taxon>Lachnospiraceae</taxon>
        <taxon>Parablautia</taxon>
    </lineage>
</organism>
<feature type="transmembrane region" description="Helical" evidence="9">
    <location>
        <begin position="238"/>
        <end position="264"/>
    </location>
</feature>
<dbReference type="Pfam" id="PF00361">
    <property type="entry name" value="Proton_antipo_M"/>
    <property type="match status" value="1"/>
</dbReference>
<evidence type="ECO:0000259" key="11">
    <source>
        <dbReference type="Pfam" id="PF00662"/>
    </source>
</evidence>
<feature type="transmembrane region" description="Helical" evidence="9">
    <location>
        <begin position="5"/>
        <end position="20"/>
    </location>
</feature>
<evidence type="ECO:0000313" key="12">
    <source>
        <dbReference type="EMBL" id="RKI91981.1"/>
    </source>
</evidence>
<feature type="transmembrane region" description="Helical" evidence="9">
    <location>
        <begin position="413"/>
        <end position="434"/>
    </location>
</feature>
<dbReference type="PANTHER" id="PTHR42682">
    <property type="entry name" value="HYDROGENASE-4 COMPONENT F"/>
    <property type="match status" value="1"/>
</dbReference>
<comment type="similarity">
    <text evidence="2">Belongs to the CPA3 antiporters (TC 2.A.63) subunit A family.</text>
</comment>
<dbReference type="GO" id="GO:0008137">
    <property type="term" value="F:NADH dehydrogenase (ubiquinone) activity"/>
    <property type="evidence" value="ECO:0007669"/>
    <property type="project" value="InterPro"/>
</dbReference>
<feature type="transmembrane region" description="Helical" evidence="9">
    <location>
        <begin position="77"/>
        <end position="98"/>
    </location>
</feature>
<dbReference type="InterPro" id="IPR001516">
    <property type="entry name" value="Proton_antipo_N"/>
</dbReference>
<evidence type="ECO:0000256" key="7">
    <source>
        <dbReference type="ARBA" id="ARBA00023136"/>
    </source>
</evidence>
<evidence type="ECO:0000313" key="13">
    <source>
        <dbReference type="Proteomes" id="UP000280696"/>
    </source>
</evidence>
<feature type="transmembrane region" description="Helical" evidence="9">
    <location>
        <begin position="276"/>
        <end position="294"/>
    </location>
</feature>
<feature type="transmembrane region" description="Helical" evidence="9">
    <location>
        <begin position="455"/>
        <end position="474"/>
    </location>
</feature>
<feature type="transmembrane region" description="Helical" evidence="9">
    <location>
        <begin position="32"/>
        <end position="57"/>
    </location>
</feature>
<dbReference type="InterPro" id="IPR052175">
    <property type="entry name" value="ComplexI-like_HydComp"/>
</dbReference>
<feature type="transmembrane region" description="Helical" evidence="9">
    <location>
        <begin position="373"/>
        <end position="393"/>
    </location>
</feature>
<feature type="transmembrane region" description="Helical" evidence="9">
    <location>
        <begin position="160"/>
        <end position="178"/>
    </location>
</feature>
<feature type="transmembrane region" description="Helical" evidence="9">
    <location>
        <begin position="198"/>
        <end position="218"/>
    </location>
</feature>
<evidence type="ECO:0000256" key="8">
    <source>
        <dbReference type="RuleBase" id="RU000320"/>
    </source>
</evidence>
<keyword evidence="3" id="KW-1003">Cell membrane</keyword>
<feature type="domain" description="NADH:quinone oxidoreductase/Mrp antiporter transmembrane" evidence="10">
    <location>
        <begin position="124"/>
        <end position="406"/>
    </location>
</feature>
<proteinExistence type="inferred from homology"/>
<evidence type="ECO:0000256" key="4">
    <source>
        <dbReference type="ARBA" id="ARBA00022692"/>
    </source>
</evidence>
<keyword evidence="7 9" id="KW-0472">Membrane</keyword>
<evidence type="ECO:0000256" key="2">
    <source>
        <dbReference type="ARBA" id="ARBA00008483"/>
    </source>
</evidence>
<dbReference type="RefSeq" id="WP_120468514.1">
    <property type="nucleotide sequence ID" value="NZ_CATAJS010000028.1"/>
</dbReference>
<dbReference type="EMBL" id="RAYQ01000006">
    <property type="protein sequence ID" value="RKI91981.1"/>
    <property type="molecule type" value="Genomic_DNA"/>
</dbReference>
<dbReference type="GO" id="GO:0042773">
    <property type="term" value="P:ATP synthesis coupled electron transport"/>
    <property type="evidence" value="ECO:0007669"/>
    <property type="project" value="InterPro"/>
</dbReference>
<dbReference type="AlphaFoldDB" id="A0A3A9AWQ1"/>